<dbReference type="Proteomes" id="UP001652445">
    <property type="component" value="Unassembled WGS sequence"/>
</dbReference>
<evidence type="ECO:0000313" key="2">
    <source>
        <dbReference type="Proteomes" id="UP001652445"/>
    </source>
</evidence>
<organism evidence="1 2">
    <name type="scientific">Paenibacillus baimaensis</name>
    <dbReference type="NCBI Taxonomy" id="2982185"/>
    <lineage>
        <taxon>Bacteria</taxon>
        <taxon>Bacillati</taxon>
        <taxon>Bacillota</taxon>
        <taxon>Bacilli</taxon>
        <taxon>Bacillales</taxon>
        <taxon>Paenibacillaceae</taxon>
        <taxon>Paenibacillus</taxon>
    </lineage>
</organism>
<reference evidence="1 2" key="1">
    <citation type="submission" date="2022-09" db="EMBL/GenBank/DDBJ databases">
        <authorList>
            <person name="Han X.L."/>
            <person name="Wang Q."/>
            <person name="Lu T."/>
        </authorList>
    </citation>
    <scope>NUCLEOTIDE SEQUENCE [LARGE SCALE GENOMIC DNA]</scope>
    <source>
        <strain evidence="1 2">WQ 127069</strain>
    </source>
</reference>
<sequence length="64" mass="7627">MEKELDVLVEYLGKNVSDIEVKLQNDKKNHLLQGELKGLQHALRINRMYNMHEDRRHSIDIEID</sequence>
<keyword evidence="2" id="KW-1185">Reference proteome</keyword>
<comment type="caution">
    <text evidence="1">The sequence shown here is derived from an EMBL/GenBank/DDBJ whole genome shotgun (WGS) entry which is preliminary data.</text>
</comment>
<evidence type="ECO:0000313" key="1">
    <source>
        <dbReference type="EMBL" id="MCU6794857.1"/>
    </source>
</evidence>
<gene>
    <name evidence="1" type="ORF">OB236_22345</name>
</gene>
<proteinExistence type="predicted"/>
<dbReference type="EMBL" id="JAOQIO010000086">
    <property type="protein sequence ID" value="MCU6794857.1"/>
    <property type="molecule type" value="Genomic_DNA"/>
</dbReference>
<accession>A0ABT2UJR5</accession>
<name>A0ABT2UJR5_9BACL</name>
<protein>
    <submittedName>
        <fullName evidence="1">Uncharacterized protein</fullName>
    </submittedName>
</protein>
<dbReference type="RefSeq" id="WP_262685948.1">
    <property type="nucleotide sequence ID" value="NZ_JAOQIO010000086.1"/>
</dbReference>